<protein>
    <submittedName>
        <fullName evidence="1">Uncharacterized protein</fullName>
    </submittedName>
</protein>
<accession>A0A699J416</accession>
<name>A0A699J416_TANCI</name>
<dbReference type="EMBL" id="BKCJ010364219">
    <property type="protein sequence ID" value="GFA06972.1"/>
    <property type="molecule type" value="Genomic_DNA"/>
</dbReference>
<dbReference type="AlphaFoldDB" id="A0A699J416"/>
<evidence type="ECO:0000313" key="1">
    <source>
        <dbReference type="EMBL" id="GFA06972.1"/>
    </source>
</evidence>
<organism evidence="1">
    <name type="scientific">Tanacetum cinerariifolium</name>
    <name type="common">Dalmatian daisy</name>
    <name type="synonym">Chrysanthemum cinerariifolium</name>
    <dbReference type="NCBI Taxonomy" id="118510"/>
    <lineage>
        <taxon>Eukaryota</taxon>
        <taxon>Viridiplantae</taxon>
        <taxon>Streptophyta</taxon>
        <taxon>Embryophyta</taxon>
        <taxon>Tracheophyta</taxon>
        <taxon>Spermatophyta</taxon>
        <taxon>Magnoliopsida</taxon>
        <taxon>eudicotyledons</taxon>
        <taxon>Gunneridae</taxon>
        <taxon>Pentapetalae</taxon>
        <taxon>asterids</taxon>
        <taxon>campanulids</taxon>
        <taxon>Asterales</taxon>
        <taxon>Asteraceae</taxon>
        <taxon>Asteroideae</taxon>
        <taxon>Anthemideae</taxon>
        <taxon>Anthemidinae</taxon>
        <taxon>Tanacetum</taxon>
    </lineage>
</organism>
<feature type="non-terminal residue" evidence="1">
    <location>
        <position position="1"/>
    </location>
</feature>
<sequence>WDAVKEDMHEHIKDKPDDALAALWKIQQREIEDVVAALNGNRELTLFNGMTDA</sequence>
<gene>
    <name evidence="1" type="ORF">Tci_578944</name>
</gene>
<comment type="caution">
    <text evidence="1">The sequence shown here is derived from an EMBL/GenBank/DDBJ whole genome shotgun (WGS) entry which is preliminary data.</text>
</comment>
<proteinExistence type="predicted"/>
<reference evidence="1" key="1">
    <citation type="journal article" date="2019" name="Sci. Rep.">
        <title>Draft genome of Tanacetum cinerariifolium, the natural source of mosquito coil.</title>
        <authorList>
            <person name="Yamashiro T."/>
            <person name="Shiraishi A."/>
            <person name="Satake H."/>
            <person name="Nakayama K."/>
        </authorList>
    </citation>
    <scope>NUCLEOTIDE SEQUENCE</scope>
</reference>